<proteinExistence type="predicted"/>
<name>A0ABU2TWV0_9ACTN</name>
<accession>A0ABU2TWV0</accession>
<dbReference type="PANTHER" id="PTHR43132">
    <property type="entry name" value="ARSENICAL RESISTANCE OPERON REPRESSOR ARSR-RELATED"/>
    <property type="match status" value="1"/>
</dbReference>
<dbReference type="InterPro" id="IPR036390">
    <property type="entry name" value="WH_DNA-bd_sf"/>
</dbReference>
<dbReference type="CDD" id="cd00090">
    <property type="entry name" value="HTH_ARSR"/>
    <property type="match status" value="1"/>
</dbReference>
<keyword evidence="2" id="KW-1185">Reference proteome</keyword>
<dbReference type="RefSeq" id="WP_311696910.1">
    <property type="nucleotide sequence ID" value="NZ_JAVREY010000024.1"/>
</dbReference>
<organism evidence="1 2">
    <name type="scientific">Streptomyces gibsoniae</name>
    <dbReference type="NCBI Taxonomy" id="3075529"/>
    <lineage>
        <taxon>Bacteria</taxon>
        <taxon>Bacillati</taxon>
        <taxon>Actinomycetota</taxon>
        <taxon>Actinomycetes</taxon>
        <taxon>Kitasatosporales</taxon>
        <taxon>Streptomycetaceae</taxon>
        <taxon>Streptomyces</taxon>
    </lineage>
</organism>
<reference evidence="2" key="1">
    <citation type="submission" date="2023-07" db="EMBL/GenBank/DDBJ databases">
        <title>30 novel species of actinomycetes from the DSMZ collection.</title>
        <authorList>
            <person name="Nouioui I."/>
        </authorList>
    </citation>
    <scope>NUCLEOTIDE SEQUENCE [LARGE SCALE GENOMIC DNA]</scope>
    <source>
        <strain evidence="2">DSM 41699</strain>
    </source>
</reference>
<comment type="caution">
    <text evidence="1">The sequence shown here is derived from an EMBL/GenBank/DDBJ whole genome shotgun (WGS) entry which is preliminary data.</text>
</comment>
<dbReference type="Gene3D" id="1.10.10.10">
    <property type="entry name" value="Winged helix-like DNA-binding domain superfamily/Winged helix DNA-binding domain"/>
    <property type="match status" value="1"/>
</dbReference>
<evidence type="ECO:0000313" key="2">
    <source>
        <dbReference type="Proteomes" id="UP001183809"/>
    </source>
</evidence>
<evidence type="ECO:0000313" key="1">
    <source>
        <dbReference type="EMBL" id="MDT0465441.1"/>
    </source>
</evidence>
<protein>
    <submittedName>
        <fullName evidence="1">Winged helix-turn-helix domain-containing protein</fullName>
    </submittedName>
</protein>
<dbReference type="Proteomes" id="UP001183809">
    <property type="component" value="Unassembled WGS sequence"/>
</dbReference>
<sequence length="344" mass="36825">MLRFTATAEDLLRSRFALSPAFELCGLLRRLSGRDAALPADWAVRLGPGFTRLRAETSLDAVLALQTSRAGVNFVAPPPRGLTQTWADDLAAVRATPIAVARAEIDAVLREQPVRDPRVGELLASDRVVDVVADALDRAWNELLAPDWPQLRAVCERDVVHRVGVIGERGWKEAIEGLEGGLVWQGQHLSVPLRAPHEDVSLAGEGLLLVPSVLIWPGLAAFHEQPWPKALIYRARGTSVLWERATPDPDALAALATLLGRSRARLLVELGVPASTSQLARSLAMAPGGVGDHLAVLRATGLLVRARSGRSVLYRRTALGDALVAGATPVGPSRQVPAAREAQA</sequence>
<dbReference type="InterPro" id="IPR051011">
    <property type="entry name" value="Metal_resp_trans_reg"/>
</dbReference>
<gene>
    <name evidence="1" type="ORF">RM764_20950</name>
</gene>
<dbReference type="InterPro" id="IPR011991">
    <property type="entry name" value="ArsR-like_HTH"/>
</dbReference>
<dbReference type="PANTHER" id="PTHR43132:SF6">
    <property type="entry name" value="HTH-TYPE TRANSCRIPTIONAL REPRESSOR CZRA"/>
    <property type="match status" value="1"/>
</dbReference>
<dbReference type="InterPro" id="IPR036388">
    <property type="entry name" value="WH-like_DNA-bd_sf"/>
</dbReference>
<dbReference type="SUPFAM" id="SSF46785">
    <property type="entry name" value="Winged helix' DNA-binding domain"/>
    <property type="match status" value="1"/>
</dbReference>
<dbReference type="EMBL" id="JAVREY010000024">
    <property type="protein sequence ID" value="MDT0465441.1"/>
    <property type="molecule type" value="Genomic_DNA"/>
</dbReference>